<protein>
    <submittedName>
        <fullName evidence="2">Uncharacterized protein</fullName>
    </submittedName>
</protein>
<gene>
    <name evidence="2" type="ORF">TorRG33x02_238770</name>
</gene>
<dbReference type="Proteomes" id="UP000237000">
    <property type="component" value="Unassembled WGS sequence"/>
</dbReference>
<comment type="caution">
    <text evidence="2">The sequence shown here is derived from an EMBL/GenBank/DDBJ whole genome shotgun (WGS) entry which is preliminary data.</text>
</comment>
<proteinExistence type="predicted"/>
<reference evidence="3" key="1">
    <citation type="submission" date="2016-06" db="EMBL/GenBank/DDBJ databases">
        <title>Parallel loss of symbiosis genes in relatives of nitrogen-fixing non-legume Parasponia.</title>
        <authorList>
            <person name="Van Velzen R."/>
            <person name="Holmer R."/>
            <person name="Bu F."/>
            <person name="Rutten L."/>
            <person name="Van Zeijl A."/>
            <person name="Liu W."/>
            <person name="Santuari L."/>
            <person name="Cao Q."/>
            <person name="Sharma T."/>
            <person name="Shen D."/>
            <person name="Roswanjaya Y."/>
            <person name="Wardhani T."/>
            <person name="Kalhor M.S."/>
            <person name="Jansen J."/>
            <person name="Van den Hoogen J."/>
            <person name="Gungor B."/>
            <person name="Hartog M."/>
            <person name="Hontelez J."/>
            <person name="Verver J."/>
            <person name="Yang W.-C."/>
            <person name="Schijlen E."/>
            <person name="Repin R."/>
            <person name="Schilthuizen M."/>
            <person name="Schranz E."/>
            <person name="Heidstra R."/>
            <person name="Miyata K."/>
            <person name="Fedorova E."/>
            <person name="Kohlen W."/>
            <person name="Bisseling T."/>
            <person name="Smit S."/>
            <person name="Geurts R."/>
        </authorList>
    </citation>
    <scope>NUCLEOTIDE SEQUENCE [LARGE SCALE GENOMIC DNA]</scope>
    <source>
        <strain evidence="3">cv. RG33-2</strain>
    </source>
</reference>
<evidence type="ECO:0000313" key="3">
    <source>
        <dbReference type="Proteomes" id="UP000237000"/>
    </source>
</evidence>
<dbReference type="AlphaFoldDB" id="A0A2P5DYD1"/>
<accession>A0A2P5DYD1</accession>
<organism evidence="2 3">
    <name type="scientific">Trema orientale</name>
    <name type="common">Charcoal tree</name>
    <name type="synonym">Celtis orientalis</name>
    <dbReference type="NCBI Taxonomy" id="63057"/>
    <lineage>
        <taxon>Eukaryota</taxon>
        <taxon>Viridiplantae</taxon>
        <taxon>Streptophyta</taxon>
        <taxon>Embryophyta</taxon>
        <taxon>Tracheophyta</taxon>
        <taxon>Spermatophyta</taxon>
        <taxon>Magnoliopsida</taxon>
        <taxon>eudicotyledons</taxon>
        <taxon>Gunneridae</taxon>
        <taxon>Pentapetalae</taxon>
        <taxon>rosids</taxon>
        <taxon>fabids</taxon>
        <taxon>Rosales</taxon>
        <taxon>Cannabaceae</taxon>
        <taxon>Trema</taxon>
    </lineage>
</organism>
<dbReference type="EMBL" id="JXTC01000242">
    <property type="protein sequence ID" value="PON78283.1"/>
    <property type="molecule type" value="Genomic_DNA"/>
</dbReference>
<evidence type="ECO:0000256" key="1">
    <source>
        <dbReference type="SAM" id="MobiDB-lite"/>
    </source>
</evidence>
<sequence>MSGSDYCMESSHKRFALTSESDDADSSSSARVLRPSQFDPSVAAAPLLSIPRLFYEQPPSSSSTSPPGLISSFVSSPEQKDQSFRGNNLLKKENLKCLH</sequence>
<name>A0A2P5DYD1_TREOI</name>
<dbReference type="InParanoid" id="A0A2P5DYD1"/>
<feature type="region of interest" description="Disordered" evidence="1">
    <location>
        <begin position="55"/>
        <end position="87"/>
    </location>
</feature>
<keyword evidence="3" id="KW-1185">Reference proteome</keyword>
<feature type="compositionally biased region" description="Low complexity" evidence="1">
    <location>
        <begin position="58"/>
        <end position="72"/>
    </location>
</feature>
<evidence type="ECO:0000313" key="2">
    <source>
        <dbReference type="EMBL" id="PON78283.1"/>
    </source>
</evidence>